<protein>
    <submittedName>
        <fullName evidence="2">Uncharacterized protein</fullName>
    </submittedName>
</protein>
<name>A0A2K3N649_TRIPR</name>
<sequence length="250" mass="28272">GEGKDDAVNDGENDVEAQNVDGETENVVEALSDDGVMLLSQTIMDQIVNDAPDDDQELGERLREYGRAVFSELDYVDTVLPPVDDILQNLAEIRKSLILKGISQHTNKCLETMVKVIMTESIDVYRSNEPDCFKGYYVVYFEGLKKLSDEIMNNLSKLPIDRDRLALTASVTAFERRLSDNNVVDATILKKLPDLLNASTNDDMEGLKWSLERLDVAIIELYVILSSYFQMLEKLKAFMKYDKKVRDGTI</sequence>
<feature type="region of interest" description="Disordered" evidence="1">
    <location>
        <begin position="1"/>
        <end position="22"/>
    </location>
</feature>
<organism evidence="2 3">
    <name type="scientific">Trifolium pratense</name>
    <name type="common">Red clover</name>
    <dbReference type="NCBI Taxonomy" id="57577"/>
    <lineage>
        <taxon>Eukaryota</taxon>
        <taxon>Viridiplantae</taxon>
        <taxon>Streptophyta</taxon>
        <taxon>Embryophyta</taxon>
        <taxon>Tracheophyta</taxon>
        <taxon>Spermatophyta</taxon>
        <taxon>Magnoliopsida</taxon>
        <taxon>eudicotyledons</taxon>
        <taxon>Gunneridae</taxon>
        <taxon>Pentapetalae</taxon>
        <taxon>rosids</taxon>
        <taxon>fabids</taxon>
        <taxon>Fabales</taxon>
        <taxon>Fabaceae</taxon>
        <taxon>Papilionoideae</taxon>
        <taxon>50 kb inversion clade</taxon>
        <taxon>NPAAA clade</taxon>
        <taxon>Hologalegina</taxon>
        <taxon>IRL clade</taxon>
        <taxon>Trifolieae</taxon>
        <taxon>Trifolium</taxon>
    </lineage>
</organism>
<evidence type="ECO:0000313" key="2">
    <source>
        <dbReference type="EMBL" id="PNX98521.1"/>
    </source>
</evidence>
<reference evidence="2 3" key="2">
    <citation type="journal article" date="2017" name="Front. Plant Sci.">
        <title>Gene Classification and Mining of Molecular Markers Useful in Red Clover (Trifolium pratense) Breeding.</title>
        <authorList>
            <person name="Istvanek J."/>
            <person name="Dluhosova J."/>
            <person name="Dluhos P."/>
            <person name="Patkova L."/>
            <person name="Nedelnik J."/>
            <person name="Repkova J."/>
        </authorList>
    </citation>
    <scope>NUCLEOTIDE SEQUENCE [LARGE SCALE GENOMIC DNA]</scope>
    <source>
        <strain evidence="3">cv. Tatra</strain>
        <tissue evidence="2">Young leaves</tissue>
    </source>
</reference>
<feature type="non-terminal residue" evidence="2">
    <location>
        <position position="1"/>
    </location>
</feature>
<gene>
    <name evidence="2" type="ORF">L195_g021770</name>
</gene>
<dbReference type="AlphaFoldDB" id="A0A2K3N649"/>
<dbReference type="Proteomes" id="UP000236291">
    <property type="component" value="Unassembled WGS sequence"/>
</dbReference>
<proteinExistence type="predicted"/>
<evidence type="ECO:0000313" key="3">
    <source>
        <dbReference type="Proteomes" id="UP000236291"/>
    </source>
</evidence>
<evidence type="ECO:0000256" key="1">
    <source>
        <dbReference type="SAM" id="MobiDB-lite"/>
    </source>
</evidence>
<reference evidence="2 3" key="1">
    <citation type="journal article" date="2014" name="Am. J. Bot.">
        <title>Genome assembly and annotation for red clover (Trifolium pratense; Fabaceae).</title>
        <authorList>
            <person name="Istvanek J."/>
            <person name="Jaros M."/>
            <person name="Krenek A."/>
            <person name="Repkova J."/>
        </authorList>
    </citation>
    <scope>NUCLEOTIDE SEQUENCE [LARGE SCALE GENOMIC DNA]</scope>
    <source>
        <strain evidence="3">cv. Tatra</strain>
        <tissue evidence="2">Young leaves</tissue>
    </source>
</reference>
<dbReference type="EMBL" id="ASHM01016739">
    <property type="protein sequence ID" value="PNX98521.1"/>
    <property type="molecule type" value="Genomic_DNA"/>
</dbReference>
<accession>A0A2K3N649</accession>
<comment type="caution">
    <text evidence="2">The sequence shown here is derived from an EMBL/GenBank/DDBJ whole genome shotgun (WGS) entry which is preliminary data.</text>
</comment>